<evidence type="ECO:0000313" key="7">
    <source>
        <dbReference type="Proteomes" id="UP000094291"/>
    </source>
</evidence>
<dbReference type="InterPro" id="IPR005761">
    <property type="entry name" value="UDP-N-AcMur-Glu-dNH2Pim_ligase"/>
</dbReference>
<dbReference type="NCBIfam" id="TIGR01085">
    <property type="entry name" value="murE"/>
    <property type="match status" value="1"/>
</dbReference>
<dbReference type="InterPro" id="IPR013221">
    <property type="entry name" value="Mur_ligase_cen"/>
</dbReference>
<feature type="binding site" evidence="2">
    <location>
        <position position="41"/>
    </location>
    <ligand>
        <name>UDP-N-acetyl-alpha-D-muramoyl-L-alanyl-D-glutamate</name>
        <dbReference type="ChEBI" id="CHEBI:83900"/>
    </ligand>
</feature>
<dbReference type="UniPathway" id="UPA00219"/>
<keyword evidence="2" id="KW-0963">Cytoplasm</keyword>
<feature type="binding site" evidence="2">
    <location>
        <position position="201"/>
    </location>
    <ligand>
        <name>UDP-N-acetyl-alpha-D-muramoyl-L-alanyl-D-glutamate</name>
        <dbReference type="ChEBI" id="CHEBI:83900"/>
    </ligand>
</feature>
<dbReference type="GO" id="GO:0005524">
    <property type="term" value="F:ATP binding"/>
    <property type="evidence" value="ECO:0007669"/>
    <property type="project" value="UniProtKB-UniRule"/>
</dbReference>
<sequence>MSELTLPQPLTPQHWLTFWAPLGTSMPSGHWPQVSRLVSDSRRIQPGDAFLGLSGVSQNGTDFFDQAVTAGAVLLVSEGHCWQVSQYQGVLHLQLPLLSQRLGDWLAQLTGLASSDLNITAVTGTNGKSSVALYLAQAWQALGYNARVIGTLGRGRPDQLEPTTHTTPDLLTLHRWLAQWLAEGVTHVVMEASSHALDQGRLNGLPVRCGVLTQLSRDHLDYHGSMAAYGEAKARLFLRPELEAAVINQSDRFGQSLMDRLSPSVQRLCYATEHDEPVSVPTDPVDLSIDEAHFHDGGIRAVVRYGQGPTAETGLLEAPLIGAFNLANLLAVLGVLLSEGLALSQALLAMSQLSPVTGRMQRLTRSGAPTVVVDYAHTPDALANALAAVRLHCLGRVWCVFGCGGDRDTGKRAEMGRMAMQYADQVIVTDDNPRTEDPKVIREMILAACLAETDTTDHNTGTMAHRSPGYDQALCHAAALCDEVAPREAALAHVLQQAGPEDWVLVAGKGHEDYQEIRGVRHHFSDIEQIQRLLAGEVHS</sequence>
<dbReference type="HAMAP" id="MF_00208">
    <property type="entry name" value="MurE"/>
    <property type="match status" value="1"/>
</dbReference>
<keyword evidence="2 3" id="KW-0573">Peptidoglycan synthesis</keyword>
<dbReference type="NCBIfam" id="NF001126">
    <property type="entry name" value="PRK00139.1-4"/>
    <property type="match status" value="1"/>
</dbReference>
<dbReference type="GO" id="GO:0009252">
    <property type="term" value="P:peptidoglycan biosynthetic process"/>
    <property type="evidence" value="ECO:0007669"/>
    <property type="project" value="UniProtKB-UniRule"/>
</dbReference>
<feature type="modified residue" description="N6-carboxylysine" evidence="2">
    <location>
        <position position="233"/>
    </location>
</feature>
<protein>
    <recommendedName>
        <fullName evidence="2">UDP-N-acetylmuramoyl-L-alanyl-D-glutamate--2,6-diaminopimelate ligase</fullName>
        <ecNumber evidence="2">6.3.2.13</ecNumber>
    </recommendedName>
    <alternativeName>
        <fullName evidence="2">Meso-A2pm-adding enzyme</fullName>
    </alternativeName>
    <alternativeName>
        <fullName evidence="2">Meso-diaminopimelate-adding enzyme</fullName>
    </alternativeName>
    <alternativeName>
        <fullName evidence="2">UDP-MurNAc-L-Ala-D-Glu:meso-diaminopimelate ligase</fullName>
    </alternativeName>
    <alternativeName>
        <fullName evidence="2">UDP-MurNAc-tripeptide synthetase</fullName>
    </alternativeName>
    <alternativeName>
        <fullName evidence="2">UDP-N-acetylmuramyl-tripeptide synthetase</fullName>
    </alternativeName>
</protein>
<comment type="similarity">
    <text evidence="1 2">Belongs to the MurCDEF family. MurE subfamily.</text>
</comment>
<dbReference type="GO" id="GO:0005737">
    <property type="term" value="C:cytoplasm"/>
    <property type="evidence" value="ECO:0007669"/>
    <property type="project" value="UniProtKB-SubCell"/>
</dbReference>
<dbReference type="RefSeq" id="WP_068997090.1">
    <property type="nucleotide sequence ID" value="NZ_MDTQ01000001.1"/>
</dbReference>
<comment type="PTM">
    <text evidence="2">Carboxylation is probably crucial for Mg(2+) binding and, consequently, for the gamma-phosphate positioning of ATP.</text>
</comment>
<accession>A0A1E2V7R5</accession>
<comment type="catalytic activity">
    <reaction evidence="2">
        <text>UDP-N-acetyl-alpha-D-muramoyl-L-alanyl-D-glutamate + meso-2,6-diaminopimelate + ATP = UDP-N-acetyl-alpha-D-muramoyl-L-alanyl-gamma-D-glutamyl-meso-2,6-diaminopimelate + ADP + phosphate + H(+)</text>
        <dbReference type="Rhea" id="RHEA:23676"/>
        <dbReference type="ChEBI" id="CHEBI:15378"/>
        <dbReference type="ChEBI" id="CHEBI:30616"/>
        <dbReference type="ChEBI" id="CHEBI:43474"/>
        <dbReference type="ChEBI" id="CHEBI:57791"/>
        <dbReference type="ChEBI" id="CHEBI:83900"/>
        <dbReference type="ChEBI" id="CHEBI:83905"/>
        <dbReference type="ChEBI" id="CHEBI:456216"/>
        <dbReference type="EC" id="6.3.2.13"/>
    </reaction>
</comment>
<dbReference type="EC" id="6.3.2.13" evidence="2"/>
<dbReference type="Pfam" id="PF02875">
    <property type="entry name" value="Mur_ligase_C"/>
    <property type="match status" value="1"/>
</dbReference>
<comment type="pathway">
    <text evidence="2 3">Cell wall biogenesis; peptidoglycan biosynthesis.</text>
</comment>
<comment type="subcellular location">
    <subcellularLocation>
        <location evidence="2 3">Cytoplasm</location>
    </subcellularLocation>
</comment>
<keyword evidence="2 3" id="KW-0961">Cell wall biogenesis/degradation</keyword>
<dbReference type="Gene3D" id="3.90.190.20">
    <property type="entry name" value="Mur ligase, C-terminal domain"/>
    <property type="match status" value="1"/>
</dbReference>
<dbReference type="InterPro" id="IPR004101">
    <property type="entry name" value="Mur_ligase_C"/>
</dbReference>
<dbReference type="GO" id="GO:0071555">
    <property type="term" value="P:cell wall organization"/>
    <property type="evidence" value="ECO:0007669"/>
    <property type="project" value="UniProtKB-KW"/>
</dbReference>
<keyword evidence="2 3" id="KW-0133">Cell shape</keyword>
<dbReference type="Pfam" id="PF08245">
    <property type="entry name" value="Mur_ligase_M"/>
    <property type="match status" value="1"/>
</dbReference>
<dbReference type="InterPro" id="IPR036565">
    <property type="entry name" value="Mur-like_cat_sf"/>
</dbReference>
<evidence type="ECO:0000259" key="4">
    <source>
        <dbReference type="Pfam" id="PF02875"/>
    </source>
</evidence>
<dbReference type="Proteomes" id="UP000094291">
    <property type="component" value="Unassembled WGS sequence"/>
</dbReference>
<keyword evidence="7" id="KW-1185">Reference proteome</keyword>
<keyword evidence="2 3" id="KW-0131">Cell cycle</keyword>
<evidence type="ECO:0000256" key="3">
    <source>
        <dbReference type="RuleBase" id="RU004135"/>
    </source>
</evidence>
<feature type="binding site" evidence="2">
    <location>
        <position position="199"/>
    </location>
    <ligand>
        <name>UDP-N-acetyl-alpha-D-muramoyl-L-alanyl-D-glutamate</name>
        <dbReference type="ChEBI" id="CHEBI:83900"/>
    </ligand>
</feature>
<keyword evidence="2 3" id="KW-0132">Cell division</keyword>
<name>A0A1E2V7R5_9GAMM</name>
<dbReference type="AlphaFoldDB" id="A0A1E2V7R5"/>
<dbReference type="InterPro" id="IPR036615">
    <property type="entry name" value="Mur_ligase_C_dom_sf"/>
</dbReference>
<dbReference type="OrthoDB" id="9800958at2"/>
<feature type="binding site" evidence="2">
    <location>
        <position position="193"/>
    </location>
    <ligand>
        <name>UDP-N-acetyl-alpha-D-muramoyl-L-alanyl-D-glutamate</name>
        <dbReference type="ChEBI" id="CHEBI:83900"/>
    </ligand>
</feature>
<dbReference type="GO" id="GO:0000287">
    <property type="term" value="F:magnesium ion binding"/>
    <property type="evidence" value="ECO:0007669"/>
    <property type="project" value="UniProtKB-UniRule"/>
</dbReference>
<feature type="binding site" evidence="2">
    <location>
        <begin position="124"/>
        <end position="130"/>
    </location>
    <ligand>
        <name>ATP</name>
        <dbReference type="ChEBI" id="CHEBI:30616"/>
    </ligand>
</feature>
<dbReference type="GO" id="GO:0051301">
    <property type="term" value="P:cell division"/>
    <property type="evidence" value="ECO:0007669"/>
    <property type="project" value="UniProtKB-KW"/>
</dbReference>
<dbReference type="SUPFAM" id="SSF63418">
    <property type="entry name" value="MurE/MurF N-terminal domain"/>
    <property type="match status" value="1"/>
</dbReference>
<feature type="binding site" evidence="2">
    <location>
        <begin position="431"/>
        <end position="434"/>
    </location>
    <ligand>
        <name>meso-2,6-diaminopimelate</name>
        <dbReference type="ChEBI" id="CHEBI:57791"/>
    </ligand>
</feature>
<dbReference type="GO" id="GO:0008765">
    <property type="term" value="F:UDP-N-acetylmuramoylalanyl-D-glutamate-2,6-diaminopimelate ligase activity"/>
    <property type="evidence" value="ECO:0007669"/>
    <property type="project" value="UniProtKB-UniRule"/>
</dbReference>
<feature type="binding site" evidence="2">
    <location>
        <position position="512"/>
    </location>
    <ligand>
        <name>meso-2,6-diaminopimelate</name>
        <dbReference type="ChEBI" id="CHEBI:57791"/>
    </ligand>
</feature>
<organism evidence="6 7">
    <name type="scientific">Terasakiispira papahanaumokuakeensis</name>
    <dbReference type="NCBI Taxonomy" id="197479"/>
    <lineage>
        <taxon>Bacteria</taxon>
        <taxon>Pseudomonadati</taxon>
        <taxon>Pseudomonadota</taxon>
        <taxon>Gammaproteobacteria</taxon>
        <taxon>Oceanospirillales</taxon>
        <taxon>Terasakiispira</taxon>
    </lineage>
</organism>
<dbReference type="Gene3D" id="3.40.1190.10">
    <property type="entry name" value="Mur-like, catalytic domain"/>
    <property type="match status" value="1"/>
</dbReference>
<comment type="caution">
    <text evidence="2">Lacks conserved residue(s) required for the propagation of feature annotation.</text>
</comment>
<gene>
    <name evidence="2" type="primary">murE</name>
    <name evidence="6" type="ORF">BFW38_03190</name>
</gene>
<feature type="binding site" evidence="2">
    <location>
        <position position="407"/>
    </location>
    <ligand>
        <name>meso-2,6-diaminopimelate</name>
        <dbReference type="ChEBI" id="CHEBI:57791"/>
    </ligand>
</feature>
<feature type="domain" description="Mur ligase central" evidence="5">
    <location>
        <begin position="122"/>
        <end position="335"/>
    </location>
</feature>
<dbReference type="Gene3D" id="3.40.1390.10">
    <property type="entry name" value="MurE/MurF, N-terminal domain"/>
    <property type="match status" value="1"/>
</dbReference>
<keyword evidence="2 6" id="KW-0436">Ligase</keyword>
<comment type="function">
    <text evidence="2">Catalyzes the addition of meso-diaminopimelic acid to the nucleotide precursor UDP-N-acetylmuramoyl-L-alanyl-D-glutamate (UMAG) in the biosynthesis of bacterial cell-wall peptidoglycan.</text>
</comment>
<dbReference type="SUPFAM" id="SSF53623">
    <property type="entry name" value="MurD-like peptide ligases, catalytic domain"/>
    <property type="match status" value="1"/>
</dbReference>
<dbReference type="SUPFAM" id="SSF53244">
    <property type="entry name" value="MurD-like peptide ligases, peptide-binding domain"/>
    <property type="match status" value="1"/>
</dbReference>
<feature type="domain" description="Mur ligase C-terminal" evidence="4">
    <location>
        <begin position="358"/>
        <end position="510"/>
    </location>
</feature>
<dbReference type="EMBL" id="MDTQ01000001">
    <property type="protein sequence ID" value="ODC02695.1"/>
    <property type="molecule type" value="Genomic_DNA"/>
</dbReference>
<dbReference type="PANTHER" id="PTHR23135">
    <property type="entry name" value="MUR LIGASE FAMILY MEMBER"/>
    <property type="match status" value="1"/>
</dbReference>
<evidence type="ECO:0000256" key="1">
    <source>
        <dbReference type="ARBA" id="ARBA00005898"/>
    </source>
</evidence>
<evidence type="ECO:0000313" key="6">
    <source>
        <dbReference type="EMBL" id="ODC02695.1"/>
    </source>
</evidence>
<feature type="short sequence motif" description="Meso-diaminopimelate recognition motif" evidence="2">
    <location>
        <begin position="431"/>
        <end position="434"/>
    </location>
</feature>
<reference evidence="6 7" key="1">
    <citation type="submission" date="2016-08" db="EMBL/GenBank/DDBJ databases">
        <authorList>
            <person name="Seilhamer J.J."/>
        </authorList>
    </citation>
    <scope>NUCLEOTIDE SEQUENCE [LARGE SCALE GENOMIC DNA]</scope>
    <source>
        <strain evidence="6 7">PH27A</strain>
    </source>
</reference>
<dbReference type="GO" id="GO:0008360">
    <property type="term" value="P:regulation of cell shape"/>
    <property type="evidence" value="ECO:0007669"/>
    <property type="project" value="UniProtKB-KW"/>
</dbReference>
<keyword evidence="2" id="KW-0547">Nucleotide-binding</keyword>
<keyword evidence="2" id="KW-0067">ATP-binding</keyword>
<proteinExistence type="inferred from homology"/>
<evidence type="ECO:0000256" key="2">
    <source>
        <dbReference type="HAMAP-Rule" id="MF_00208"/>
    </source>
</evidence>
<comment type="caution">
    <text evidence="6">The sequence shown here is derived from an EMBL/GenBank/DDBJ whole genome shotgun (WGS) entry which is preliminary data.</text>
</comment>
<dbReference type="PANTHER" id="PTHR23135:SF4">
    <property type="entry name" value="UDP-N-ACETYLMURAMOYL-L-ALANYL-D-GLUTAMATE--2,6-DIAMINOPIMELATE LIGASE MURE HOMOLOG, CHLOROPLASTIC"/>
    <property type="match status" value="1"/>
</dbReference>
<evidence type="ECO:0000259" key="5">
    <source>
        <dbReference type="Pfam" id="PF08245"/>
    </source>
</evidence>
<comment type="cofactor">
    <cofactor evidence="2">
        <name>Mg(2+)</name>
        <dbReference type="ChEBI" id="CHEBI:18420"/>
    </cofactor>
</comment>
<keyword evidence="2" id="KW-0460">Magnesium</keyword>
<feature type="binding site" evidence="2">
    <location>
        <position position="508"/>
    </location>
    <ligand>
        <name>meso-2,6-diaminopimelate</name>
        <dbReference type="ChEBI" id="CHEBI:57791"/>
    </ligand>
</feature>
<dbReference type="STRING" id="197479.BFW38_03190"/>
<dbReference type="InterPro" id="IPR035911">
    <property type="entry name" value="MurE/MurF_N"/>
</dbReference>
<feature type="binding site" evidence="2">
    <location>
        <begin position="166"/>
        <end position="167"/>
    </location>
    <ligand>
        <name>UDP-N-acetyl-alpha-D-muramoyl-L-alanyl-D-glutamate</name>
        <dbReference type="ChEBI" id="CHEBI:83900"/>
    </ligand>
</feature>